<keyword evidence="17" id="KW-0175">Coiled coil</keyword>
<dbReference type="InterPro" id="IPR001610">
    <property type="entry name" value="PAC"/>
</dbReference>
<dbReference type="InterPro" id="IPR036890">
    <property type="entry name" value="HATPase_C_sf"/>
</dbReference>
<dbReference type="PANTHER" id="PTHR41523:SF7">
    <property type="entry name" value="HISTIDINE KINASE"/>
    <property type="match status" value="1"/>
</dbReference>
<dbReference type="PROSITE" id="PS50112">
    <property type="entry name" value="PAS"/>
    <property type="match status" value="1"/>
</dbReference>
<evidence type="ECO:0000256" key="7">
    <source>
        <dbReference type="ARBA" id="ARBA00022630"/>
    </source>
</evidence>
<dbReference type="EMBL" id="FPCK01000001">
    <property type="protein sequence ID" value="SFV32721.1"/>
    <property type="molecule type" value="Genomic_DNA"/>
</dbReference>
<evidence type="ECO:0000313" key="20">
    <source>
        <dbReference type="EMBL" id="SFV32721.1"/>
    </source>
</evidence>
<accession>A0A1I7NDL3</accession>
<dbReference type="InterPro" id="IPR000014">
    <property type="entry name" value="PAS"/>
</dbReference>
<dbReference type="InterPro" id="IPR000700">
    <property type="entry name" value="PAS-assoc_C"/>
</dbReference>
<dbReference type="Gene3D" id="3.30.565.10">
    <property type="entry name" value="Histidine kinase-like ATPase, C-terminal domain"/>
    <property type="match status" value="1"/>
</dbReference>
<protein>
    <recommendedName>
        <fullName evidence="3">Blue-light-activated histidine kinase</fullName>
        <ecNumber evidence="2">2.7.13.3</ecNumber>
    </recommendedName>
</protein>
<dbReference type="OrthoDB" id="7991996at2"/>
<dbReference type="CDD" id="cd00130">
    <property type="entry name" value="PAS"/>
    <property type="match status" value="2"/>
</dbReference>
<dbReference type="SMART" id="SM00911">
    <property type="entry name" value="HWE_HK"/>
    <property type="match status" value="1"/>
</dbReference>
<dbReference type="Gene3D" id="2.10.70.100">
    <property type="match status" value="1"/>
</dbReference>
<evidence type="ECO:0000256" key="3">
    <source>
        <dbReference type="ARBA" id="ARBA00021740"/>
    </source>
</evidence>
<comment type="catalytic activity">
    <reaction evidence="1">
        <text>ATP + protein L-histidine = ADP + protein N-phospho-L-histidine.</text>
        <dbReference type="EC" id="2.7.13.3"/>
    </reaction>
</comment>
<organism evidence="20 21">
    <name type="scientific">Devosia crocina</name>
    <dbReference type="NCBI Taxonomy" id="429728"/>
    <lineage>
        <taxon>Bacteria</taxon>
        <taxon>Pseudomonadati</taxon>
        <taxon>Pseudomonadota</taxon>
        <taxon>Alphaproteobacteria</taxon>
        <taxon>Hyphomicrobiales</taxon>
        <taxon>Devosiaceae</taxon>
        <taxon>Devosia</taxon>
    </lineage>
</organism>
<evidence type="ECO:0000256" key="17">
    <source>
        <dbReference type="SAM" id="Coils"/>
    </source>
</evidence>
<evidence type="ECO:0000256" key="8">
    <source>
        <dbReference type="ARBA" id="ARBA00022643"/>
    </source>
</evidence>
<evidence type="ECO:0000256" key="6">
    <source>
        <dbReference type="ARBA" id="ARBA00022606"/>
    </source>
</evidence>
<dbReference type="RefSeq" id="WP_092423341.1">
    <property type="nucleotide sequence ID" value="NZ_FPCK01000001.1"/>
</dbReference>
<evidence type="ECO:0000259" key="18">
    <source>
        <dbReference type="PROSITE" id="PS50112"/>
    </source>
</evidence>
<keyword evidence="5" id="KW-0597">Phosphoprotein</keyword>
<keyword evidence="8" id="KW-0288">FMN</keyword>
<dbReference type="GO" id="GO:0009881">
    <property type="term" value="F:photoreceptor activity"/>
    <property type="evidence" value="ECO:0007669"/>
    <property type="project" value="UniProtKB-KW"/>
</dbReference>
<dbReference type="PROSITE" id="PS50113">
    <property type="entry name" value="PAC"/>
    <property type="match status" value="2"/>
</dbReference>
<feature type="domain" description="PAC" evidence="19">
    <location>
        <begin position="92"/>
        <end position="146"/>
    </location>
</feature>
<evidence type="ECO:0000256" key="15">
    <source>
        <dbReference type="ARBA" id="ARBA00023026"/>
    </source>
</evidence>
<dbReference type="PANTHER" id="PTHR41523">
    <property type="entry name" value="TWO-COMPONENT SYSTEM SENSOR PROTEIN"/>
    <property type="match status" value="1"/>
</dbReference>
<feature type="domain" description="PAS" evidence="18">
    <location>
        <begin position="18"/>
        <end position="97"/>
    </location>
</feature>
<evidence type="ECO:0000256" key="4">
    <source>
        <dbReference type="ARBA" id="ARBA00022543"/>
    </source>
</evidence>
<keyword evidence="4" id="KW-0600">Photoreceptor protein</keyword>
<keyword evidence="21" id="KW-1185">Reference proteome</keyword>
<dbReference type="SMART" id="SM00086">
    <property type="entry name" value="PAC"/>
    <property type="match status" value="2"/>
</dbReference>
<gene>
    <name evidence="20" type="ORF">SAMN05216456_1749</name>
</gene>
<evidence type="ECO:0000256" key="14">
    <source>
        <dbReference type="ARBA" id="ARBA00022991"/>
    </source>
</evidence>
<dbReference type="EC" id="2.7.13.3" evidence="2"/>
<keyword evidence="6" id="KW-0716">Sensory transduction</keyword>
<evidence type="ECO:0000256" key="2">
    <source>
        <dbReference type="ARBA" id="ARBA00012438"/>
    </source>
</evidence>
<dbReference type="Proteomes" id="UP000199074">
    <property type="component" value="Unassembled WGS sequence"/>
</dbReference>
<reference evidence="20 21" key="1">
    <citation type="submission" date="2016-10" db="EMBL/GenBank/DDBJ databases">
        <authorList>
            <person name="de Groot N.N."/>
        </authorList>
    </citation>
    <scope>NUCLEOTIDE SEQUENCE [LARGE SCALE GENOMIC DNA]</scope>
    <source>
        <strain evidence="20 21">IPL20</strain>
    </source>
</reference>
<dbReference type="InterPro" id="IPR035965">
    <property type="entry name" value="PAS-like_dom_sf"/>
</dbReference>
<keyword evidence="10" id="KW-0677">Repeat</keyword>
<dbReference type="GO" id="GO:0004673">
    <property type="term" value="F:protein histidine kinase activity"/>
    <property type="evidence" value="ECO:0007669"/>
    <property type="project" value="UniProtKB-EC"/>
</dbReference>
<keyword evidence="9" id="KW-0808">Transferase</keyword>
<evidence type="ECO:0000256" key="10">
    <source>
        <dbReference type="ARBA" id="ARBA00022737"/>
    </source>
</evidence>
<sequence>MSRNTDRIEFELNNKGSSNDPFASAVRSTRMPMLITDPRRPDNPIVFINDAFTKLTGYTRAEVLGRNCRFLQGAATNPDDVTRLRNAVARREPIETDLINYRKDGTSFWNRLLISPVFDDSGDLIYFFASQFDVSPDRNRVKELQLSHEELENEIERRMLDISAADARLRFILEAGGLGVWTLDLKTQRLVASARFKSIFGRAPGDTFDHSDLITAITDTDVWETAVAEAEASGEEMVVECQLRTPTEETRWVELRGQVNRDVVDTAAIMTGVALDITTRKETEEHRKLLSRELNHRVKNTLATVQAVFLQSLRASDTIKDAEERVMGRMQALSNAQDLLTQEGWSSATLRDVVDRSLAPFKSFNIRIGGPRITLGARAVSALSLALHELATNSIKYGALSAESGAVAISWNIEPGEEPMLHFHWSELGGPPVSPPTRRGFGSRVIVQTVEAELKGEAQIEYAPSGIQYEVAAPISALVADIEAEGGGTY</sequence>
<dbReference type="AlphaFoldDB" id="A0A1I7NDL3"/>
<evidence type="ECO:0000256" key="13">
    <source>
        <dbReference type="ARBA" id="ARBA00022840"/>
    </source>
</evidence>
<evidence type="ECO:0000256" key="16">
    <source>
        <dbReference type="ARBA" id="ARBA00023170"/>
    </source>
</evidence>
<dbReference type="InterPro" id="IPR011102">
    <property type="entry name" value="Sig_transdc_His_kinase_HWE"/>
</dbReference>
<dbReference type="GO" id="GO:0005524">
    <property type="term" value="F:ATP binding"/>
    <property type="evidence" value="ECO:0007669"/>
    <property type="project" value="UniProtKB-KW"/>
</dbReference>
<dbReference type="SUPFAM" id="SSF55785">
    <property type="entry name" value="PYP-like sensor domain (PAS domain)"/>
    <property type="match status" value="2"/>
</dbReference>
<keyword evidence="7" id="KW-0285">Flavoprotein</keyword>
<evidence type="ECO:0000256" key="1">
    <source>
        <dbReference type="ARBA" id="ARBA00000085"/>
    </source>
</evidence>
<proteinExistence type="predicted"/>
<evidence type="ECO:0000256" key="9">
    <source>
        <dbReference type="ARBA" id="ARBA00022679"/>
    </source>
</evidence>
<keyword evidence="13" id="KW-0067">ATP-binding</keyword>
<dbReference type="NCBIfam" id="TIGR00229">
    <property type="entry name" value="sensory_box"/>
    <property type="match status" value="2"/>
</dbReference>
<feature type="coiled-coil region" evidence="17">
    <location>
        <begin position="141"/>
        <end position="168"/>
    </location>
</feature>
<keyword evidence="14" id="KW-0157">Chromophore</keyword>
<dbReference type="Pfam" id="PF07536">
    <property type="entry name" value="HWE_HK"/>
    <property type="match status" value="1"/>
</dbReference>
<evidence type="ECO:0000313" key="21">
    <source>
        <dbReference type="Proteomes" id="UP000199074"/>
    </source>
</evidence>
<dbReference type="Pfam" id="PF13426">
    <property type="entry name" value="PAS_9"/>
    <property type="match status" value="1"/>
</dbReference>
<keyword evidence="16" id="KW-0675">Receptor</keyword>
<keyword evidence="15" id="KW-0843">Virulence</keyword>
<feature type="domain" description="PAC" evidence="19">
    <location>
        <begin position="237"/>
        <end position="289"/>
    </location>
</feature>
<dbReference type="Gene3D" id="3.30.450.20">
    <property type="entry name" value="PAS domain"/>
    <property type="match status" value="2"/>
</dbReference>
<dbReference type="STRING" id="429728.SAMN05216456_1749"/>
<evidence type="ECO:0000256" key="5">
    <source>
        <dbReference type="ARBA" id="ARBA00022553"/>
    </source>
</evidence>
<name>A0A1I7NDL3_9HYPH</name>
<keyword evidence="11" id="KW-0547">Nucleotide-binding</keyword>
<evidence type="ECO:0000256" key="12">
    <source>
        <dbReference type="ARBA" id="ARBA00022777"/>
    </source>
</evidence>
<evidence type="ECO:0000259" key="19">
    <source>
        <dbReference type="PROSITE" id="PS50113"/>
    </source>
</evidence>
<evidence type="ECO:0000256" key="11">
    <source>
        <dbReference type="ARBA" id="ARBA00022741"/>
    </source>
</evidence>
<keyword evidence="12" id="KW-0418">Kinase</keyword>
<dbReference type="SMART" id="SM00091">
    <property type="entry name" value="PAS"/>
    <property type="match status" value="2"/>
</dbReference>